<dbReference type="InterPro" id="IPR050266">
    <property type="entry name" value="AB_hydrolase_sf"/>
</dbReference>
<accession>A0ABR9S000</accession>
<keyword evidence="2" id="KW-0378">Hydrolase</keyword>
<evidence type="ECO:0000313" key="2">
    <source>
        <dbReference type="EMBL" id="MBE7366846.1"/>
    </source>
</evidence>
<dbReference type="Pfam" id="PF00561">
    <property type="entry name" value="Abhydrolase_1"/>
    <property type="match status" value="1"/>
</dbReference>
<gene>
    <name evidence="2" type="ORF">IM787_04640</name>
</gene>
<evidence type="ECO:0000313" key="3">
    <source>
        <dbReference type="Proteomes" id="UP000806285"/>
    </source>
</evidence>
<feature type="domain" description="AB hydrolase-1" evidence="1">
    <location>
        <begin position="55"/>
        <end position="294"/>
    </location>
</feature>
<dbReference type="GO" id="GO:0016787">
    <property type="term" value="F:hydrolase activity"/>
    <property type="evidence" value="ECO:0007669"/>
    <property type="project" value="UniProtKB-KW"/>
</dbReference>
<dbReference type="Gene3D" id="3.40.50.1820">
    <property type="entry name" value="alpha/beta hydrolase"/>
    <property type="match status" value="1"/>
</dbReference>
<dbReference type="Proteomes" id="UP000806285">
    <property type="component" value="Unassembled WGS sequence"/>
</dbReference>
<dbReference type="PANTHER" id="PTHR43798">
    <property type="entry name" value="MONOACYLGLYCEROL LIPASE"/>
    <property type="match status" value="1"/>
</dbReference>
<comment type="caution">
    <text evidence="2">The sequence shown here is derived from an EMBL/GenBank/DDBJ whole genome shotgun (WGS) entry which is preliminary data.</text>
</comment>
<organism evidence="2 3">
    <name type="scientific">Ramlibacter pallidus</name>
    <dbReference type="NCBI Taxonomy" id="2780087"/>
    <lineage>
        <taxon>Bacteria</taxon>
        <taxon>Pseudomonadati</taxon>
        <taxon>Pseudomonadota</taxon>
        <taxon>Betaproteobacteria</taxon>
        <taxon>Burkholderiales</taxon>
        <taxon>Comamonadaceae</taxon>
        <taxon>Ramlibacter</taxon>
    </lineage>
</organism>
<dbReference type="InterPro" id="IPR000073">
    <property type="entry name" value="AB_hydrolase_1"/>
</dbReference>
<name>A0ABR9S000_9BURK</name>
<dbReference type="RefSeq" id="WP_193675434.1">
    <property type="nucleotide sequence ID" value="NZ_JADDIV010000001.1"/>
</dbReference>
<dbReference type="InterPro" id="IPR029058">
    <property type="entry name" value="AB_hydrolase_fold"/>
</dbReference>
<protein>
    <submittedName>
        <fullName evidence="2">Alpha/beta hydrolase</fullName>
    </submittedName>
</protein>
<dbReference type="EMBL" id="JADDIV010000001">
    <property type="protein sequence ID" value="MBE7366846.1"/>
    <property type="molecule type" value="Genomic_DNA"/>
</dbReference>
<dbReference type="PRINTS" id="PR00111">
    <property type="entry name" value="ABHYDROLASE"/>
</dbReference>
<evidence type="ECO:0000259" key="1">
    <source>
        <dbReference type="Pfam" id="PF00561"/>
    </source>
</evidence>
<sequence length="327" mass="35143">MTVLNFLLLLLFTLAVVALFTFFLARRVTAAFPPRGQWLEVDGERLHYRSLGDGPPLVLVHGLAGESRNFDYLPLKELATRWRVVLVDRPGAGHSPRADAGKAGIAAQARLVAGFIRAMRFERKPLLVGHSLGGAIALSVALQEPEGIAGLALIAPLTHFQPHVPRPFRPMAIRTPWLRRLFAHTFSAPVAIANTPAAMAALFGPDRAPRDFAVRGGGLMTLRPSAFIAASEDMAAVEADLLPQQERYGEIRLPVHVLYGRGDRVLDWQAQGAALQAKLPAADLRVVDGGHMLPVTAAAATAAWLDEAARAVHGDLCDSDAKDPSAP</sequence>
<keyword evidence="3" id="KW-1185">Reference proteome</keyword>
<reference evidence="2 3" key="1">
    <citation type="submission" date="2020-10" db="EMBL/GenBank/DDBJ databases">
        <title>Ramlibacter sp. HM2 16S ribosomal RNA gene Genome sequencing and assembly.</title>
        <authorList>
            <person name="Kang M."/>
        </authorList>
    </citation>
    <scope>NUCLEOTIDE SEQUENCE [LARGE SCALE GENOMIC DNA]</scope>
    <source>
        <strain evidence="2 3">HM2</strain>
    </source>
</reference>
<proteinExistence type="predicted"/>
<dbReference type="SUPFAM" id="SSF53474">
    <property type="entry name" value="alpha/beta-Hydrolases"/>
    <property type="match status" value="1"/>
</dbReference>